<dbReference type="EMBL" id="PKPP01012211">
    <property type="protein sequence ID" value="PWA42749.1"/>
    <property type="molecule type" value="Genomic_DNA"/>
</dbReference>
<evidence type="ECO:0000313" key="2">
    <source>
        <dbReference type="EMBL" id="PWA42749.1"/>
    </source>
</evidence>
<reference evidence="2 3" key="1">
    <citation type="journal article" date="2018" name="Mol. Plant">
        <title>The genome of Artemisia annua provides insight into the evolution of Asteraceae family and artemisinin biosynthesis.</title>
        <authorList>
            <person name="Shen Q."/>
            <person name="Zhang L."/>
            <person name="Liao Z."/>
            <person name="Wang S."/>
            <person name="Yan T."/>
            <person name="Shi P."/>
            <person name="Liu M."/>
            <person name="Fu X."/>
            <person name="Pan Q."/>
            <person name="Wang Y."/>
            <person name="Lv Z."/>
            <person name="Lu X."/>
            <person name="Zhang F."/>
            <person name="Jiang W."/>
            <person name="Ma Y."/>
            <person name="Chen M."/>
            <person name="Hao X."/>
            <person name="Li L."/>
            <person name="Tang Y."/>
            <person name="Lv G."/>
            <person name="Zhou Y."/>
            <person name="Sun X."/>
            <person name="Brodelius P.E."/>
            <person name="Rose J.K.C."/>
            <person name="Tang K."/>
        </authorList>
    </citation>
    <scope>NUCLEOTIDE SEQUENCE [LARGE SCALE GENOMIC DNA]</scope>
    <source>
        <strain evidence="3">cv. Huhao1</strain>
        <tissue evidence="2">Leaf</tissue>
    </source>
</reference>
<comment type="caution">
    <text evidence="2">The sequence shown here is derived from an EMBL/GenBank/DDBJ whole genome shotgun (WGS) entry which is preliminary data.</text>
</comment>
<dbReference type="AlphaFoldDB" id="A0A2U1L164"/>
<dbReference type="OrthoDB" id="677721at2759"/>
<organism evidence="2 3">
    <name type="scientific">Artemisia annua</name>
    <name type="common">Sweet wormwood</name>
    <dbReference type="NCBI Taxonomy" id="35608"/>
    <lineage>
        <taxon>Eukaryota</taxon>
        <taxon>Viridiplantae</taxon>
        <taxon>Streptophyta</taxon>
        <taxon>Embryophyta</taxon>
        <taxon>Tracheophyta</taxon>
        <taxon>Spermatophyta</taxon>
        <taxon>Magnoliopsida</taxon>
        <taxon>eudicotyledons</taxon>
        <taxon>Gunneridae</taxon>
        <taxon>Pentapetalae</taxon>
        <taxon>asterids</taxon>
        <taxon>campanulids</taxon>
        <taxon>Asterales</taxon>
        <taxon>Asteraceae</taxon>
        <taxon>Asteroideae</taxon>
        <taxon>Anthemideae</taxon>
        <taxon>Artemisiinae</taxon>
        <taxon>Artemisia</taxon>
    </lineage>
</organism>
<accession>A0A2U1L164</accession>
<feature type="region of interest" description="Disordered" evidence="1">
    <location>
        <begin position="23"/>
        <end position="58"/>
    </location>
</feature>
<gene>
    <name evidence="2" type="ORF">CTI12_AA541810</name>
</gene>
<sequence length="101" mass="11523">MDEKQLDFNAPLLSVRRLSTTSSNLDGVSYNASRKSKPMRQQSLPVPKPQWEPEQEVTKPAAVPFNWEQIPGKAKDRKKPVLQTILLLVYSPQFIQTTKQC</sequence>
<protein>
    <submittedName>
        <fullName evidence="2">Uncharacterized protein</fullName>
    </submittedName>
</protein>
<keyword evidence="3" id="KW-1185">Reference proteome</keyword>
<proteinExistence type="predicted"/>
<dbReference type="PANTHER" id="PTHR33671">
    <property type="entry name" value="N-METHYLTRANSFERASE, PUTATIVE (DUF688)-RELATED"/>
    <property type="match status" value="1"/>
</dbReference>
<dbReference type="PANTHER" id="PTHR33671:SF3">
    <property type="entry name" value="F28N24.8 PROTEIN"/>
    <property type="match status" value="1"/>
</dbReference>
<dbReference type="Pfam" id="PF05097">
    <property type="entry name" value="DUF688"/>
    <property type="match status" value="1"/>
</dbReference>
<evidence type="ECO:0000313" key="3">
    <source>
        <dbReference type="Proteomes" id="UP000245207"/>
    </source>
</evidence>
<dbReference type="Proteomes" id="UP000245207">
    <property type="component" value="Unassembled WGS sequence"/>
</dbReference>
<dbReference type="InterPro" id="IPR007789">
    <property type="entry name" value="DUF688"/>
</dbReference>
<name>A0A2U1L164_ARTAN</name>
<evidence type="ECO:0000256" key="1">
    <source>
        <dbReference type="SAM" id="MobiDB-lite"/>
    </source>
</evidence>